<reference evidence="1" key="1">
    <citation type="submission" date="2012-05" db="EMBL/GenBank/DDBJ databases">
        <title>Distribution of dehalogenation activities and characterization of organohalide-responsive genes in marine subsurface sediments of the Nankai Trough plate-subduction zone.</title>
        <authorList>
            <person name="Futagami T."/>
            <person name="Morono Y."/>
            <person name="Terada T."/>
            <person name="Kaksonen A.H."/>
            <person name="Inagaki F."/>
        </authorList>
    </citation>
    <scope>NUCLEOTIDE SEQUENCE</scope>
</reference>
<dbReference type="EMBL" id="AB716321">
    <property type="protein sequence ID" value="BAM15212.1"/>
    <property type="molecule type" value="Genomic_DNA"/>
</dbReference>
<protein>
    <submittedName>
        <fullName evidence="1">Uncharacterized protein</fullName>
    </submittedName>
</protein>
<organism evidence="1">
    <name type="scientific">uncultured microorganism</name>
    <dbReference type="NCBI Taxonomy" id="358574"/>
    <lineage>
        <taxon>unclassified sequences</taxon>
        <taxon>environmental samples</taxon>
    </lineage>
</organism>
<dbReference type="AlphaFoldDB" id="I2FJM7"/>
<name>I2FJM7_9ZZZZ</name>
<sequence length="68" mass="8190">MLVNLKPVFSGERSSRDRKVIQFTEIILMLWDIHLDAKLRIKLHLVDTLDNMFLLVPQEWFRHWVALC</sequence>
<evidence type="ECO:0000313" key="1">
    <source>
        <dbReference type="EMBL" id="BAM15212.1"/>
    </source>
</evidence>
<accession>I2FJM7</accession>
<proteinExistence type="predicted"/>